<name>A0A8J6T5X6_9DELT</name>
<sequence>MLKTKIDALSMIFALFFATGVLAFSADEKGVSGRTKDRAMSGSRVASDSTMEGQRVLRALIIGINRFQDGKIRELNYCRSDAEGLTALISDRNYIPFDSVAATTLLDHEATKERVRAALEDLGRRSSPQDTVIVYFSSHGIQQNQGEAFWVLHDSRVDMEAYNRRQLRVDPETALEQSEITKLLNGIRARRLLVLVDSCFSAATVISYPRGKNFKAPKVRNPFDNFKGEGRVVITASEGTQRAAELPSLGHGAFTYFLLKGLKGKADSNLDNVVELWEIWQYLDKKVTDAVHKEGGEQRPTISSVHLTHGFPLTTYPLGDVQKPASLPGKPDHTTAVPPDAEWITINKDVGMPLRVSPTEITNRQFLDFVMANPKWRKDRIPEYYHDGDYLRHWPGPKTYPKGLEDHPVTYVSWFAAKAFAEWAGARLPSESEWTTAASGGKGTVSQTGVSLTRLYPWGNKWNPALCNHRSGTDTGTASVHAFERGGSLWPGGTIYNLSGNAWEWCNDWVFEYLTPAGTKQIVMAPVGANKKPALNRLIKGGSFLADRLGCMIGSRVWADPRLCAEDGGFRVVRD</sequence>
<dbReference type="SUPFAM" id="SSF56436">
    <property type="entry name" value="C-type lectin-like"/>
    <property type="match status" value="1"/>
</dbReference>
<dbReference type="InterPro" id="IPR051043">
    <property type="entry name" value="Sulfatase_Mod_Factor_Kinase"/>
</dbReference>
<dbReference type="SUPFAM" id="SSF52129">
    <property type="entry name" value="Caspase-like"/>
    <property type="match status" value="1"/>
</dbReference>
<dbReference type="Pfam" id="PF00656">
    <property type="entry name" value="Peptidase_C14"/>
    <property type="match status" value="1"/>
</dbReference>
<dbReference type="InterPro" id="IPR029030">
    <property type="entry name" value="Caspase-like_dom_sf"/>
</dbReference>
<dbReference type="GO" id="GO:0006508">
    <property type="term" value="P:proteolysis"/>
    <property type="evidence" value="ECO:0007669"/>
    <property type="project" value="InterPro"/>
</dbReference>
<protein>
    <submittedName>
        <fullName evidence="3">SUMF1/EgtB/PvdO family nonheme iron enzyme</fullName>
    </submittedName>
</protein>
<feature type="domain" description="Sulfatase-modifying factor enzyme-like" evidence="2">
    <location>
        <begin position="347"/>
        <end position="574"/>
    </location>
</feature>
<dbReference type="Gene3D" id="3.40.50.1460">
    <property type="match status" value="1"/>
</dbReference>
<accession>A0A8J6T5X6</accession>
<dbReference type="InterPro" id="IPR042095">
    <property type="entry name" value="SUMF_sf"/>
</dbReference>
<dbReference type="PANTHER" id="PTHR23150:SF19">
    <property type="entry name" value="FORMYLGLYCINE-GENERATING ENZYME"/>
    <property type="match status" value="1"/>
</dbReference>
<dbReference type="EMBL" id="JACNJD010000350">
    <property type="protein sequence ID" value="MBC8179137.1"/>
    <property type="molecule type" value="Genomic_DNA"/>
</dbReference>
<dbReference type="InterPro" id="IPR016187">
    <property type="entry name" value="CTDL_fold"/>
</dbReference>
<dbReference type="InterPro" id="IPR005532">
    <property type="entry name" value="SUMF_dom"/>
</dbReference>
<dbReference type="PANTHER" id="PTHR23150">
    <property type="entry name" value="SULFATASE MODIFYING FACTOR 1, 2"/>
    <property type="match status" value="1"/>
</dbReference>
<dbReference type="GO" id="GO:0120147">
    <property type="term" value="F:formylglycine-generating oxidase activity"/>
    <property type="evidence" value="ECO:0007669"/>
    <property type="project" value="TreeGrafter"/>
</dbReference>
<dbReference type="AlphaFoldDB" id="A0A8J6T5X6"/>
<feature type="domain" description="Peptidase C14 caspase" evidence="1">
    <location>
        <begin position="58"/>
        <end position="310"/>
    </location>
</feature>
<evidence type="ECO:0000313" key="4">
    <source>
        <dbReference type="Proteomes" id="UP000650524"/>
    </source>
</evidence>
<reference evidence="3 4" key="1">
    <citation type="submission" date="2020-08" db="EMBL/GenBank/DDBJ databases">
        <title>Bridging the membrane lipid divide: bacteria of the FCB group superphylum have the potential to synthesize archaeal ether lipids.</title>
        <authorList>
            <person name="Villanueva L."/>
            <person name="Von Meijenfeldt F.A.B."/>
            <person name="Westbye A.B."/>
            <person name="Yadav S."/>
            <person name="Hopmans E.C."/>
            <person name="Dutilh B.E."/>
            <person name="Sinninghe Damste J.S."/>
        </authorList>
    </citation>
    <scope>NUCLEOTIDE SEQUENCE [LARGE SCALE GENOMIC DNA]</scope>
    <source>
        <strain evidence="3">NIOZ-UU27</strain>
    </source>
</reference>
<evidence type="ECO:0000259" key="1">
    <source>
        <dbReference type="Pfam" id="PF00656"/>
    </source>
</evidence>
<gene>
    <name evidence="3" type="ORF">H8E19_17170</name>
</gene>
<dbReference type="Pfam" id="PF03781">
    <property type="entry name" value="FGE-sulfatase"/>
    <property type="match status" value="1"/>
</dbReference>
<dbReference type="Proteomes" id="UP000650524">
    <property type="component" value="Unassembled WGS sequence"/>
</dbReference>
<evidence type="ECO:0000259" key="2">
    <source>
        <dbReference type="Pfam" id="PF03781"/>
    </source>
</evidence>
<organism evidence="3 4">
    <name type="scientific">Candidatus Desulfacyla euxinica</name>
    <dbReference type="NCBI Taxonomy" id="2841693"/>
    <lineage>
        <taxon>Bacteria</taxon>
        <taxon>Deltaproteobacteria</taxon>
        <taxon>Candidatus Desulfacyla</taxon>
    </lineage>
</organism>
<proteinExistence type="predicted"/>
<evidence type="ECO:0000313" key="3">
    <source>
        <dbReference type="EMBL" id="MBC8179137.1"/>
    </source>
</evidence>
<dbReference type="GO" id="GO:0004197">
    <property type="term" value="F:cysteine-type endopeptidase activity"/>
    <property type="evidence" value="ECO:0007669"/>
    <property type="project" value="InterPro"/>
</dbReference>
<dbReference type="Gene3D" id="3.90.1580.10">
    <property type="entry name" value="paralog of FGE (formylglycine-generating enzyme)"/>
    <property type="match status" value="1"/>
</dbReference>
<dbReference type="InterPro" id="IPR011600">
    <property type="entry name" value="Pept_C14_caspase"/>
</dbReference>
<comment type="caution">
    <text evidence="3">The sequence shown here is derived from an EMBL/GenBank/DDBJ whole genome shotgun (WGS) entry which is preliminary data.</text>
</comment>